<feature type="transmembrane region" description="Helical" evidence="2">
    <location>
        <begin position="155"/>
        <end position="177"/>
    </location>
</feature>
<feature type="transmembrane region" description="Helical" evidence="2">
    <location>
        <begin position="254"/>
        <end position="272"/>
    </location>
</feature>
<dbReference type="InterPro" id="IPR036259">
    <property type="entry name" value="MFS_trans_sf"/>
</dbReference>
<comment type="subcellular location">
    <subcellularLocation>
        <location evidence="1">Membrane</location>
        <topology evidence="1">Multi-pass membrane protein</topology>
    </subcellularLocation>
</comment>
<dbReference type="InterPro" id="IPR011701">
    <property type="entry name" value="MFS"/>
</dbReference>
<evidence type="ECO:0000256" key="2">
    <source>
        <dbReference type="SAM" id="Phobius"/>
    </source>
</evidence>
<evidence type="ECO:0000313" key="4">
    <source>
        <dbReference type="EMBL" id="CAD5112275.1"/>
    </source>
</evidence>
<dbReference type="Pfam" id="PF07690">
    <property type="entry name" value="MFS_1"/>
    <property type="match status" value="1"/>
</dbReference>
<feature type="transmembrane region" description="Helical" evidence="2">
    <location>
        <begin position="34"/>
        <end position="53"/>
    </location>
</feature>
<dbReference type="Proteomes" id="UP000549394">
    <property type="component" value="Unassembled WGS sequence"/>
</dbReference>
<accession>A0A7I8V910</accession>
<dbReference type="GO" id="GO:0008028">
    <property type="term" value="F:monocarboxylic acid transmembrane transporter activity"/>
    <property type="evidence" value="ECO:0007669"/>
    <property type="project" value="TreeGrafter"/>
</dbReference>
<feature type="transmembrane region" description="Helical" evidence="2">
    <location>
        <begin position="376"/>
        <end position="397"/>
    </location>
</feature>
<feature type="transmembrane region" description="Helical" evidence="2">
    <location>
        <begin position="65"/>
        <end position="83"/>
    </location>
</feature>
<keyword evidence="2" id="KW-1133">Transmembrane helix</keyword>
<feature type="transmembrane region" description="Helical" evidence="2">
    <location>
        <begin position="89"/>
        <end position="112"/>
    </location>
</feature>
<reference evidence="4 5" key="1">
    <citation type="submission" date="2020-08" db="EMBL/GenBank/DDBJ databases">
        <authorList>
            <person name="Hejnol A."/>
        </authorList>
    </citation>
    <scope>NUCLEOTIDE SEQUENCE [LARGE SCALE GENOMIC DNA]</scope>
</reference>
<dbReference type="GO" id="GO:0016020">
    <property type="term" value="C:membrane"/>
    <property type="evidence" value="ECO:0007669"/>
    <property type="project" value="UniProtKB-SubCell"/>
</dbReference>
<name>A0A7I8V910_9ANNE</name>
<keyword evidence="5" id="KW-1185">Reference proteome</keyword>
<dbReference type="InterPro" id="IPR050327">
    <property type="entry name" value="Proton-linked_MCT"/>
</dbReference>
<evidence type="ECO:0000313" key="5">
    <source>
        <dbReference type="Proteomes" id="UP000549394"/>
    </source>
</evidence>
<dbReference type="Gene3D" id="1.20.1250.20">
    <property type="entry name" value="MFS general substrate transporter like domains"/>
    <property type="match status" value="2"/>
</dbReference>
<comment type="caution">
    <text evidence="4">The sequence shown here is derived from an EMBL/GenBank/DDBJ whole genome shotgun (WGS) entry which is preliminary data.</text>
</comment>
<feature type="transmembrane region" description="Helical" evidence="2">
    <location>
        <begin position="284"/>
        <end position="304"/>
    </location>
</feature>
<dbReference type="OrthoDB" id="5980446at2759"/>
<organism evidence="4 5">
    <name type="scientific">Dimorphilus gyrociliatus</name>
    <dbReference type="NCBI Taxonomy" id="2664684"/>
    <lineage>
        <taxon>Eukaryota</taxon>
        <taxon>Metazoa</taxon>
        <taxon>Spiralia</taxon>
        <taxon>Lophotrochozoa</taxon>
        <taxon>Annelida</taxon>
        <taxon>Polychaeta</taxon>
        <taxon>Polychaeta incertae sedis</taxon>
        <taxon>Dinophilidae</taxon>
        <taxon>Dimorphilus</taxon>
    </lineage>
</organism>
<keyword evidence="2" id="KW-0812">Transmembrane</keyword>
<dbReference type="PANTHER" id="PTHR11360">
    <property type="entry name" value="MONOCARBOXYLATE TRANSPORTER"/>
    <property type="match status" value="1"/>
</dbReference>
<dbReference type="EMBL" id="CAJFCJ010000002">
    <property type="protein sequence ID" value="CAD5112275.1"/>
    <property type="molecule type" value="Genomic_DNA"/>
</dbReference>
<gene>
    <name evidence="4" type="ORF">DGYR_LOCUS1452</name>
</gene>
<dbReference type="InterPro" id="IPR020846">
    <property type="entry name" value="MFS_dom"/>
</dbReference>
<keyword evidence="2" id="KW-0472">Membrane</keyword>
<dbReference type="SUPFAM" id="SSF103473">
    <property type="entry name" value="MFS general substrate transporter"/>
    <property type="match status" value="1"/>
</dbReference>
<feature type="domain" description="Major facilitator superfamily (MFS) profile" evidence="3">
    <location>
        <begin position="1"/>
        <end position="399"/>
    </location>
</feature>
<sequence length="423" mass="47234">MISVVHFSIGFGILLSFGEFIPVLKGSITNNETSLGLISSLSLFFAFSMAPFSTFLTDRLRTRKSLLVTISFASVTLAFTGAVSNLWWVMIFFGVLFGSSMAILTNPHFFLCNDYFPFHHKRHVVATSLMTCGFPLGSLIFNPITYYFIANYGWNTAFAANAIIAIVVIAPTSLLMVEVSDVQNNEDSDEEEKKSIIEHEEDAKTSGMKLKVSTRLIVGSIWLMANLLKSVAYSAPFMFLVHYMTKNGIPQGKASLGMTLMSTCEFFSRLASSYFGDKLKGKFILAYVIFSFILSVVNFLGSFTHNFPTIIIYAISLGIFDGPIIAVLLSSCIELHDGYHLNETFSIFRLGMGVGYLIGPTLSGFLYDYYGSFKPIFYTTSLAYFLSSCCYALCLLLRKYKKSWWIPEKVENIEMNNPSTSQQ</sequence>
<proteinExistence type="predicted"/>
<dbReference type="AlphaFoldDB" id="A0A7I8V910"/>
<feature type="transmembrane region" description="Helical" evidence="2">
    <location>
        <begin position="310"/>
        <end position="335"/>
    </location>
</feature>
<feature type="transmembrane region" description="Helical" evidence="2">
    <location>
        <begin position="216"/>
        <end position="242"/>
    </location>
</feature>
<protein>
    <submittedName>
        <fullName evidence="4">DgyrCDS1504</fullName>
    </submittedName>
</protein>
<dbReference type="PROSITE" id="PS50850">
    <property type="entry name" value="MFS"/>
    <property type="match status" value="1"/>
</dbReference>
<feature type="transmembrane region" description="Helical" evidence="2">
    <location>
        <begin position="124"/>
        <end position="149"/>
    </location>
</feature>
<dbReference type="PANTHER" id="PTHR11360:SF172">
    <property type="entry name" value="MAJOR FACILITATOR SUPERFAMILY (MFS) PROFILE DOMAIN-CONTAINING PROTEIN"/>
    <property type="match status" value="1"/>
</dbReference>
<feature type="transmembrane region" description="Helical" evidence="2">
    <location>
        <begin position="347"/>
        <end position="370"/>
    </location>
</feature>
<evidence type="ECO:0000256" key="1">
    <source>
        <dbReference type="ARBA" id="ARBA00004141"/>
    </source>
</evidence>
<evidence type="ECO:0000259" key="3">
    <source>
        <dbReference type="PROSITE" id="PS50850"/>
    </source>
</evidence>